<dbReference type="Pfam" id="PF21514">
    <property type="entry name" value="FimA-like_C"/>
    <property type="match status" value="1"/>
</dbReference>
<keyword evidence="8" id="KW-1185">Reference proteome</keyword>
<keyword evidence="3 5" id="KW-0732">Signal</keyword>
<dbReference type="InterPro" id="IPR029141">
    <property type="entry name" value="FimA_N"/>
</dbReference>
<evidence type="ECO:0000256" key="1">
    <source>
        <dbReference type="ARBA" id="ARBA00004561"/>
    </source>
</evidence>
<dbReference type="GO" id="GO:0009289">
    <property type="term" value="C:pilus"/>
    <property type="evidence" value="ECO:0007669"/>
    <property type="project" value="UniProtKB-SubCell"/>
</dbReference>
<dbReference type="Gene3D" id="2.60.40.2580">
    <property type="match status" value="1"/>
</dbReference>
<proteinExistence type="inferred from homology"/>
<feature type="chain" id="PRO_5003305885" description="Major fimbrial subunit protein N-terminal domain-containing protein" evidence="5">
    <location>
        <begin position="21"/>
        <end position="356"/>
    </location>
</feature>
<dbReference type="HOGENOM" id="CLU_753657_0_0_10"/>
<organism evidence="7 8">
    <name type="scientific">Bacteroides fluxus YIT 12057</name>
    <dbReference type="NCBI Taxonomy" id="763034"/>
    <lineage>
        <taxon>Bacteria</taxon>
        <taxon>Pseudomonadati</taxon>
        <taxon>Bacteroidota</taxon>
        <taxon>Bacteroidia</taxon>
        <taxon>Bacteroidales</taxon>
        <taxon>Bacteroidaceae</taxon>
        <taxon>Bacteroides</taxon>
    </lineage>
</organism>
<feature type="domain" description="Major fimbrial subunit protein N-terminal" evidence="6">
    <location>
        <begin position="34"/>
        <end position="162"/>
    </location>
</feature>
<keyword evidence="4" id="KW-0281">Fimbrium</keyword>
<dbReference type="AlphaFoldDB" id="F3PVY0"/>
<reference evidence="7 8" key="1">
    <citation type="submission" date="2011-02" db="EMBL/GenBank/DDBJ databases">
        <authorList>
            <person name="Weinstock G."/>
            <person name="Sodergren E."/>
            <person name="Clifton S."/>
            <person name="Fulton L."/>
            <person name="Fulton B."/>
            <person name="Courtney L."/>
            <person name="Fronick C."/>
            <person name="Harrison M."/>
            <person name="Strong C."/>
            <person name="Farmer C."/>
            <person name="Delahaunty K."/>
            <person name="Markovic C."/>
            <person name="Hall O."/>
            <person name="Minx P."/>
            <person name="Tomlinson C."/>
            <person name="Mitreva M."/>
            <person name="Hou S."/>
            <person name="Chen J."/>
            <person name="Wollam A."/>
            <person name="Pepin K.H."/>
            <person name="Johnson M."/>
            <person name="Bhonagiri V."/>
            <person name="Zhang X."/>
            <person name="Suruliraj S."/>
            <person name="Warren W."/>
            <person name="Chinwalla A."/>
            <person name="Mardis E.R."/>
            <person name="Wilson R.K."/>
        </authorList>
    </citation>
    <scope>NUCLEOTIDE SEQUENCE [LARGE SCALE GENOMIC DNA]</scope>
    <source>
        <strain evidence="7 8">YIT 12057</strain>
    </source>
</reference>
<comment type="subcellular location">
    <subcellularLocation>
        <location evidence="1">Fimbrium</location>
    </subcellularLocation>
</comment>
<evidence type="ECO:0000256" key="3">
    <source>
        <dbReference type="ARBA" id="ARBA00022729"/>
    </source>
</evidence>
<comment type="caution">
    <text evidence="7">The sequence shown here is derived from an EMBL/GenBank/DDBJ whole genome shotgun (WGS) entry which is preliminary data.</text>
</comment>
<name>F3PVY0_9BACE</name>
<evidence type="ECO:0000256" key="4">
    <source>
        <dbReference type="ARBA" id="ARBA00023263"/>
    </source>
</evidence>
<evidence type="ECO:0000313" key="8">
    <source>
        <dbReference type="Proteomes" id="UP000003416"/>
    </source>
</evidence>
<gene>
    <name evidence="7" type="ORF">HMPREF9446_02910</name>
</gene>
<dbReference type="Pfam" id="PF06321">
    <property type="entry name" value="P_gingi_FimA"/>
    <property type="match status" value="1"/>
</dbReference>
<evidence type="ECO:0000256" key="5">
    <source>
        <dbReference type="SAM" id="SignalP"/>
    </source>
</evidence>
<dbReference type="STRING" id="763034.HMPREF9446_02910"/>
<protein>
    <recommendedName>
        <fullName evidence="6">Major fimbrial subunit protein N-terminal domain-containing protein</fullName>
    </recommendedName>
</protein>
<evidence type="ECO:0000256" key="2">
    <source>
        <dbReference type="ARBA" id="ARBA00006011"/>
    </source>
</evidence>
<dbReference type="Gene3D" id="2.60.40.3690">
    <property type="match status" value="1"/>
</dbReference>
<dbReference type="EMBL" id="AFBN01000089">
    <property type="protein sequence ID" value="EGF52694.1"/>
    <property type="molecule type" value="Genomic_DNA"/>
</dbReference>
<sequence length="356" mass="37447">MKKINFCAMALAALTMFSCTQEESMNLPVAGEKANVTLNLKGEESAGTRATGATGDDTQINNYIAFFFNEQGQLVTKHEVDKSANTGPDRLTTTTAATEVYVVANVGGLTGSGFEGVVNKDQIAKVVKSLSAGGSHDTSTQTSTNVWMEGTGTVKFTENTGAATVTLKFLAAKVTVTVIDQRKGNTENGAIYIKNDKIVLLNAGGDAKFFDTDKTTQTSFFNGDASYPDPANSVVASFLSKTYAESGVHFYAFGNASSTQPTILAIQATRTEQNGGTSTVYYPIAFSTLDAGAIKPEASTFAPGYSYEITLTLTGNVAAGGGNGTVDPEQPLVSGDVTVTIEQAKWNPVDINKEFN</sequence>
<accession>F3PVY0</accession>
<dbReference type="GeneID" id="86050358"/>
<dbReference type="PROSITE" id="PS51257">
    <property type="entry name" value="PROKAR_LIPOPROTEIN"/>
    <property type="match status" value="1"/>
</dbReference>
<feature type="signal peptide" evidence="5">
    <location>
        <begin position="1"/>
        <end position="20"/>
    </location>
</feature>
<dbReference type="RefSeq" id="WP_009126139.1">
    <property type="nucleotide sequence ID" value="NZ_GL882683.1"/>
</dbReference>
<evidence type="ECO:0000259" key="6">
    <source>
        <dbReference type="Pfam" id="PF06321"/>
    </source>
</evidence>
<dbReference type="eggNOG" id="ENOG503411H">
    <property type="taxonomic scope" value="Bacteria"/>
</dbReference>
<dbReference type="Proteomes" id="UP000003416">
    <property type="component" value="Unassembled WGS sequence"/>
</dbReference>
<evidence type="ECO:0000313" key="7">
    <source>
        <dbReference type="EMBL" id="EGF52694.1"/>
    </source>
</evidence>
<comment type="similarity">
    <text evidence="2">Belongs to the bacteroidetes fimbrillin superfamily. FimA/Mfa1 family.</text>
</comment>